<protein>
    <submittedName>
        <fullName evidence="1">Uncharacterized protein</fullName>
    </submittedName>
</protein>
<accession>A0A0F9L8C2</accession>
<comment type="caution">
    <text evidence="1">The sequence shown here is derived from an EMBL/GenBank/DDBJ whole genome shotgun (WGS) entry which is preliminary data.</text>
</comment>
<gene>
    <name evidence="1" type="ORF">LCGC14_1231880</name>
</gene>
<dbReference type="EMBL" id="LAZR01006580">
    <property type="protein sequence ID" value="KKM91114.1"/>
    <property type="molecule type" value="Genomic_DNA"/>
</dbReference>
<sequence>MHRDDTCSICRHWKHPNRKCDYSWCRFCGNTKEVMEKFACEVCGVSSHKTATYRVNSKGEPGIFRCEDCLETPPDRDAKELVDIIKKKNENSPTLRKG</sequence>
<proteinExistence type="predicted"/>
<organism evidence="1">
    <name type="scientific">marine sediment metagenome</name>
    <dbReference type="NCBI Taxonomy" id="412755"/>
    <lineage>
        <taxon>unclassified sequences</taxon>
        <taxon>metagenomes</taxon>
        <taxon>ecological metagenomes</taxon>
    </lineage>
</organism>
<evidence type="ECO:0000313" key="1">
    <source>
        <dbReference type="EMBL" id="KKM91114.1"/>
    </source>
</evidence>
<reference evidence="1" key="1">
    <citation type="journal article" date="2015" name="Nature">
        <title>Complex archaea that bridge the gap between prokaryotes and eukaryotes.</title>
        <authorList>
            <person name="Spang A."/>
            <person name="Saw J.H."/>
            <person name="Jorgensen S.L."/>
            <person name="Zaremba-Niedzwiedzka K."/>
            <person name="Martijn J."/>
            <person name="Lind A.E."/>
            <person name="van Eijk R."/>
            <person name="Schleper C."/>
            <person name="Guy L."/>
            <person name="Ettema T.J."/>
        </authorList>
    </citation>
    <scope>NUCLEOTIDE SEQUENCE</scope>
</reference>
<dbReference type="AlphaFoldDB" id="A0A0F9L8C2"/>
<name>A0A0F9L8C2_9ZZZZ</name>